<protein>
    <submittedName>
        <fullName evidence="2">Uncharacterized protein</fullName>
    </submittedName>
</protein>
<reference evidence="2 3" key="1">
    <citation type="submission" date="2017-02" db="EMBL/GenBank/DDBJ databases">
        <title>Genomes of Trichoderma spp. with biocontrol activity.</title>
        <authorList>
            <person name="Gardiner D."/>
            <person name="Kazan K."/>
            <person name="Vos C."/>
            <person name="Harvey P."/>
        </authorList>
    </citation>
    <scope>NUCLEOTIDE SEQUENCE [LARGE SCALE GENOMIC DNA]</scope>
    <source>
        <strain evidence="2 3">Tr1</strain>
    </source>
</reference>
<feature type="compositionally biased region" description="Low complexity" evidence="1">
    <location>
        <begin position="69"/>
        <end position="83"/>
    </location>
</feature>
<feature type="region of interest" description="Disordered" evidence="1">
    <location>
        <begin position="159"/>
        <end position="180"/>
    </location>
</feature>
<feature type="compositionally biased region" description="Polar residues" evidence="1">
    <location>
        <begin position="464"/>
        <end position="473"/>
    </location>
</feature>
<evidence type="ECO:0000313" key="3">
    <source>
        <dbReference type="Proteomes" id="UP000236290"/>
    </source>
</evidence>
<evidence type="ECO:0000256" key="1">
    <source>
        <dbReference type="SAM" id="MobiDB-lite"/>
    </source>
</evidence>
<name>A0A2K0TY45_TRIHA</name>
<dbReference type="EMBL" id="MTYI01000155">
    <property type="protein sequence ID" value="PNP50426.1"/>
    <property type="molecule type" value="Genomic_DNA"/>
</dbReference>
<feature type="region of interest" description="Disordered" evidence="1">
    <location>
        <begin position="347"/>
        <end position="366"/>
    </location>
</feature>
<feature type="compositionally biased region" description="Low complexity" evidence="1">
    <location>
        <begin position="28"/>
        <end position="41"/>
    </location>
</feature>
<organism evidence="2 3">
    <name type="scientific">Trichoderma harzianum</name>
    <name type="common">Hypocrea lixii</name>
    <dbReference type="NCBI Taxonomy" id="5544"/>
    <lineage>
        <taxon>Eukaryota</taxon>
        <taxon>Fungi</taxon>
        <taxon>Dikarya</taxon>
        <taxon>Ascomycota</taxon>
        <taxon>Pezizomycotina</taxon>
        <taxon>Sordariomycetes</taxon>
        <taxon>Hypocreomycetidae</taxon>
        <taxon>Hypocreales</taxon>
        <taxon>Hypocreaceae</taxon>
        <taxon>Trichoderma</taxon>
    </lineage>
</organism>
<evidence type="ECO:0000313" key="2">
    <source>
        <dbReference type="EMBL" id="PNP50426.1"/>
    </source>
</evidence>
<dbReference type="AlphaFoldDB" id="A0A2K0TY45"/>
<dbReference type="OrthoDB" id="10544862at2759"/>
<gene>
    <name evidence="2" type="ORF">THARTR1_08808</name>
</gene>
<sequence length="473" mass="51386">MEASDFDQTPAPSCRPSLTTLRPDQDDTATQDTAFSASRAAAFRHHLPKTSTAGTALVDRDSPAPQVVSRSPPLQTPSPSSQSELENRDSSAVRNVSALPQQISPVHLSEKMASSSPIRLVDRECVNAPLHRGGTRTQVHHPGLLDGADFCDNEIRSPESQSFVSSTQPSSPVSNESMMSGEMHRVLSSGDISVTEVTVPVHRHKGHSIAVKVRPALSYYPTYHPVLLGNQRGLDYSRSANKAQPFDPLADNAEAVSNDVDGINAVISRGELHNGDDERGDDQGLPFSTSKLRAFVPEIPSQEDDHHGHSNKPKVGPYSGTADDPAMAHHFVETGQFSPIHSEFGRRATTEDGSFPEHANPERSLPKRTVIESETMPLYSAKGPQFQDEVEQQLIGGEIPDKDKQVTNPQHRLIYSPIPVSKIRPLFTNEPSSSGHESHSSTFKVRAVQEAAGSTAAQDKSYFQRESGQSLHS</sequence>
<accession>A0A2K0TY45</accession>
<comment type="caution">
    <text evidence="2">The sequence shown here is derived from an EMBL/GenBank/DDBJ whole genome shotgun (WGS) entry which is preliminary data.</text>
</comment>
<feature type="region of interest" description="Disordered" evidence="1">
    <location>
        <begin position="1"/>
        <end position="94"/>
    </location>
</feature>
<proteinExistence type="predicted"/>
<dbReference type="Proteomes" id="UP000236290">
    <property type="component" value="Unassembled WGS sequence"/>
</dbReference>
<feature type="compositionally biased region" description="Polar residues" evidence="1">
    <location>
        <begin position="1"/>
        <end position="22"/>
    </location>
</feature>
<feature type="region of interest" description="Disordered" evidence="1">
    <location>
        <begin position="425"/>
        <end position="473"/>
    </location>
</feature>
<feature type="compositionally biased region" description="Low complexity" evidence="1">
    <location>
        <begin position="159"/>
        <end position="177"/>
    </location>
</feature>